<sequence length="519" mass="58819">MLDMQGYVKRTTKKSYLPYSSLQFFTNLPCLSTQLFTISVVTLDPHDFYHVPLLVLQRRRTICHKDDLERVMKDIEAGLGKAELEAKYKCTSEETAAFNRYMNTLENVSSALVRLKSRTDGQIKKFVNQKLSAYKGKEVQVVNSPQFIAERRKAIRSYRAITQDDWDSIPPRGPTQNPAEPAMTVGQIITQEMDEMVAKLKRRKDEEALRNTREAVKKHWAQLMNASGMAGENGTAVPRWNEFASLPVVNSLLKPTGHEGALDVKDLEKKDSTLAKLIQSDINSWDSRTQAQFRKILKVPKVPITKRNEVQEPGIVPPLDRITALFECTKCSSIGLGLTQEGTLTFKSAVKHRCSGTSAKRFQWSTDQFQPDQYAIEVARHAIVLSGLAEDKTKRSNMDELGVRFLCKLCTGKQPIHLSYRNLIGHMKRHGAKKLDGTFEYMKEPSTTGSNALCSNGLVEKRRRGCTKGFASHPDSNDSFTCRHCDKSMVWNALVSHVKDKHKFSDIRDEDFYPEPKEL</sequence>
<dbReference type="Proteomes" id="UP000663888">
    <property type="component" value="Unassembled WGS sequence"/>
</dbReference>
<dbReference type="AlphaFoldDB" id="A0A8H3CZG2"/>
<comment type="caution">
    <text evidence="1">The sequence shown here is derived from an EMBL/GenBank/DDBJ whole genome shotgun (WGS) entry which is preliminary data.</text>
</comment>
<name>A0A8H3CZG2_9AGAM</name>
<evidence type="ECO:0000313" key="2">
    <source>
        <dbReference type="Proteomes" id="UP000663888"/>
    </source>
</evidence>
<dbReference type="EMBL" id="CAJMWX010001833">
    <property type="protein sequence ID" value="CAE6506934.1"/>
    <property type="molecule type" value="Genomic_DNA"/>
</dbReference>
<protein>
    <submittedName>
        <fullName evidence="1">Uncharacterized protein</fullName>
    </submittedName>
</protein>
<accession>A0A8H3CZG2</accession>
<organism evidence="1 2">
    <name type="scientific">Rhizoctonia solani</name>
    <dbReference type="NCBI Taxonomy" id="456999"/>
    <lineage>
        <taxon>Eukaryota</taxon>
        <taxon>Fungi</taxon>
        <taxon>Dikarya</taxon>
        <taxon>Basidiomycota</taxon>
        <taxon>Agaricomycotina</taxon>
        <taxon>Agaricomycetes</taxon>
        <taxon>Cantharellales</taxon>
        <taxon>Ceratobasidiaceae</taxon>
        <taxon>Rhizoctonia</taxon>
    </lineage>
</organism>
<reference evidence="1" key="1">
    <citation type="submission" date="2021-01" db="EMBL/GenBank/DDBJ databases">
        <authorList>
            <person name="Kaushik A."/>
        </authorList>
    </citation>
    <scope>NUCLEOTIDE SEQUENCE</scope>
    <source>
        <strain evidence="1">AG4-R118</strain>
    </source>
</reference>
<proteinExistence type="predicted"/>
<evidence type="ECO:0000313" key="1">
    <source>
        <dbReference type="EMBL" id="CAE6506934.1"/>
    </source>
</evidence>
<gene>
    <name evidence="1" type="ORF">RDB_LOCUS160873</name>
</gene>